<accession>A0A3B6SNV8</accession>
<dbReference type="Gramene" id="TraesCS7B02G428800.1">
    <property type="protein sequence ID" value="TraesCS7B02G428800.1"/>
    <property type="gene ID" value="TraesCS7B02G428800"/>
</dbReference>
<evidence type="ECO:0000313" key="2">
    <source>
        <dbReference type="Proteomes" id="UP000019116"/>
    </source>
</evidence>
<dbReference type="Gramene" id="TraesCS7B03G1157900.1">
    <property type="protein sequence ID" value="TraesCS7B03G1157900.1.CDS"/>
    <property type="gene ID" value="TraesCS7B03G1157900"/>
</dbReference>
<evidence type="ECO:0008006" key="3">
    <source>
        <dbReference type="Google" id="ProtNLM"/>
    </source>
</evidence>
<name>A0A3B6SNV8_WHEAT</name>
<reference evidence="1" key="2">
    <citation type="submission" date="2018-10" db="UniProtKB">
        <authorList>
            <consortium name="EnsemblPlants"/>
        </authorList>
    </citation>
    <scope>IDENTIFICATION</scope>
</reference>
<keyword evidence="2" id="KW-1185">Reference proteome</keyword>
<reference evidence="1" key="1">
    <citation type="submission" date="2018-08" db="EMBL/GenBank/DDBJ databases">
        <authorList>
            <person name="Rossello M."/>
        </authorList>
    </citation>
    <scope>NUCLEOTIDE SEQUENCE [LARGE SCALE GENOMIC DNA]</scope>
    <source>
        <strain evidence="1">cv. Chinese Spring</strain>
    </source>
</reference>
<dbReference type="EnsemblPlants" id="TraesCS7B02G428800.1">
    <property type="protein sequence ID" value="TraesCS7B02G428800.1"/>
    <property type="gene ID" value="TraesCS7B02G428800"/>
</dbReference>
<dbReference type="PANTHER" id="PTHR31264">
    <property type="entry name" value="OS07G0554500 PROTEIN-RELATED"/>
    <property type="match status" value="1"/>
</dbReference>
<protein>
    <recommendedName>
        <fullName evidence="3">F-box domain-containing protein</fullName>
    </recommendedName>
</protein>
<organism evidence="1">
    <name type="scientific">Triticum aestivum</name>
    <name type="common">Wheat</name>
    <dbReference type="NCBI Taxonomy" id="4565"/>
    <lineage>
        <taxon>Eukaryota</taxon>
        <taxon>Viridiplantae</taxon>
        <taxon>Streptophyta</taxon>
        <taxon>Embryophyta</taxon>
        <taxon>Tracheophyta</taxon>
        <taxon>Spermatophyta</taxon>
        <taxon>Magnoliopsida</taxon>
        <taxon>Liliopsida</taxon>
        <taxon>Poales</taxon>
        <taxon>Poaceae</taxon>
        <taxon>BOP clade</taxon>
        <taxon>Pooideae</taxon>
        <taxon>Triticodae</taxon>
        <taxon>Triticeae</taxon>
        <taxon>Triticinae</taxon>
        <taxon>Triticum</taxon>
    </lineage>
</organism>
<dbReference type="PANTHER" id="PTHR31264:SF9">
    <property type="entry name" value="F-BOX DOMAIN-CONTAINING PROTEIN"/>
    <property type="match status" value="1"/>
</dbReference>
<dbReference type="OMA" id="NNEWRMA"/>
<dbReference type="Gene3D" id="1.20.1280.50">
    <property type="match status" value="1"/>
</dbReference>
<dbReference type="OrthoDB" id="687195at2759"/>
<sequence>MATASTPMATSKKLASPLTDIADHLLDEIFLRLPTPQDLARASAACATFRRIATDRSFLRRFRSLHAPPFIGFFDRDGFQPALPPHPSAPAARALAVATDFTFSFLPSHRRWDVQDIRDGRVLLRSGPQKGEEPANFTELVVCDPLHQRYLVLPPVPDDLAASLEHRVSMVRKPCRVPLLVPLSEEEEDTSFRVIWLACYETCVAALVFSSSTRQWRIAASKGWSDLAISTDESFILSRFPPPFARSHYAYGCFFLDWVMINCKKLLMLDTRMMEFSIVDLPPGKWSKEGVAIVEAGEGRLGMFGFHGKTASDLSYTVASNKGKSLSQWQMKKTISLDSSYKYCIRGATGSDRKYRWFLMPLFGLVDAGWGVLLGSERPSLFMPSSAAAAMEHVRPLVDRDVQQAR</sequence>
<dbReference type="InterPro" id="IPR036047">
    <property type="entry name" value="F-box-like_dom_sf"/>
</dbReference>
<dbReference type="SUPFAM" id="SSF81383">
    <property type="entry name" value="F-box domain"/>
    <property type="match status" value="1"/>
</dbReference>
<evidence type="ECO:0000313" key="1">
    <source>
        <dbReference type="EnsemblPlants" id="TraesCS7B02G428800.1"/>
    </source>
</evidence>
<dbReference type="AlphaFoldDB" id="A0A3B6SNV8"/>
<dbReference type="STRING" id="4565.A0A3B6SNV8"/>
<proteinExistence type="predicted"/>
<dbReference type="Proteomes" id="UP000019116">
    <property type="component" value="Chromosome 7B"/>
</dbReference>